<dbReference type="AlphaFoldDB" id="A0A194R7J4"/>
<dbReference type="Proteomes" id="UP000053240">
    <property type="component" value="Unassembled WGS sequence"/>
</dbReference>
<accession>A0A194R7J4</accession>
<evidence type="ECO:0000313" key="2">
    <source>
        <dbReference type="Proteomes" id="UP000053240"/>
    </source>
</evidence>
<protein>
    <submittedName>
        <fullName evidence="1">Uncharacterized protein</fullName>
    </submittedName>
</protein>
<keyword evidence="2" id="KW-1185">Reference proteome</keyword>
<reference evidence="1 2" key="1">
    <citation type="journal article" date="2015" name="Nat. Commun.">
        <title>Outbred genome sequencing and CRISPR/Cas9 gene editing in butterflies.</title>
        <authorList>
            <person name="Li X."/>
            <person name="Fan D."/>
            <person name="Zhang W."/>
            <person name="Liu G."/>
            <person name="Zhang L."/>
            <person name="Zhao L."/>
            <person name="Fang X."/>
            <person name="Chen L."/>
            <person name="Dong Y."/>
            <person name="Chen Y."/>
            <person name="Ding Y."/>
            <person name="Zhao R."/>
            <person name="Feng M."/>
            <person name="Zhu Y."/>
            <person name="Feng Y."/>
            <person name="Jiang X."/>
            <person name="Zhu D."/>
            <person name="Xiang H."/>
            <person name="Feng X."/>
            <person name="Li S."/>
            <person name="Wang J."/>
            <person name="Zhang G."/>
            <person name="Kronforst M.R."/>
            <person name="Wang W."/>
        </authorList>
    </citation>
    <scope>NUCLEOTIDE SEQUENCE [LARGE SCALE GENOMIC DNA]</scope>
    <source>
        <strain evidence="1">Ya'a_city_454_Pm</strain>
        <tissue evidence="1">Whole body</tissue>
    </source>
</reference>
<sequence length="67" mass="7598">MRNTSVILILELASSHDKREPGLCLPGQRLMHIQTNATSKGFTLPGQRLMHIQRMRLPRDSPFQDSA</sequence>
<name>A0A194R7J4_PAPMA</name>
<evidence type="ECO:0000313" key="1">
    <source>
        <dbReference type="EMBL" id="KPJ11841.1"/>
    </source>
</evidence>
<dbReference type="EMBL" id="KQ460855">
    <property type="protein sequence ID" value="KPJ11841.1"/>
    <property type="molecule type" value="Genomic_DNA"/>
</dbReference>
<proteinExistence type="predicted"/>
<gene>
    <name evidence="1" type="ORF">RR48_09778</name>
</gene>
<dbReference type="InParanoid" id="A0A194R7J4"/>
<organism evidence="1 2">
    <name type="scientific">Papilio machaon</name>
    <name type="common">Old World swallowtail butterfly</name>
    <dbReference type="NCBI Taxonomy" id="76193"/>
    <lineage>
        <taxon>Eukaryota</taxon>
        <taxon>Metazoa</taxon>
        <taxon>Ecdysozoa</taxon>
        <taxon>Arthropoda</taxon>
        <taxon>Hexapoda</taxon>
        <taxon>Insecta</taxon>
        <taxon>Pterygota</taxon>
        <taxon>Neoptera</taxon>
        <taxon>Endopterygota</taxon>
        <taxon>Lepidoptera</taxon>
        <taxon>Glossata</taxon>
        <taxon>Ditrysia</taxon>
        <taxon>Papilionoidea</taxon>
        <taxon>Papilionidae</taxon>
        <taxon>Papilioninae</taxon>
        <taxon>Papilio</taxon>
    </lineage>
</organism>